<name>A0ABV6NBH9_9BACI</name>
<comment type="caution">
    <text evidence="1">The sequence shown here is derived from an EMBL/GenBank/DDBJ whole genome shotgun (WGS) entry which is preliminary data.</text>
</comment>
<dbReference type="Proteomes" id="UP001589833">
    <property type="component" value="Unassembled WGS sequence"/>
</dbReference>
<dbReference type="Pfam" id="PF14149">
    <property type="entry name" value="YhfH"/>
    <property type="match status" value="1"/>
</dbReference>
<evidence type="ECO:0000313" key="2">
    <source>
        <dbReference type="Proteomes" id="UP001589833"/>
    </source>
</evidence>
<dbReference type="EMBL" id="JBHLTR010000002">
    <property type="protein sequence ID" value="MFC0557587.1"/>
    <property type="molecule type" value="Genomic_DNA"/>
</dbReference>
<proteinExistence type="predicted"/>
<gene>
    <name evidence="1" type="primary">yhfH</name>
    <name evidence="1" type="ORF">ACFFH4_00780</name>
</gene>
<keyword evidence="2" id="KW-1185">Reference proteome</keyword>
<reference evidence="1 2" key="1">
    <citation type="submission" date="2024-09" db="EMBL/GenBank/DDBJ databases">
        <authorList>
            <person name="Sun Q."/>
            <person name="Mori K."/>
        </authorList>
    </citation>
    <scope>NUCLEOTIDE SEQUENCE [LARGE SCALE GENOMIC DNA]</scope>
    <source>
        <strain evidence="1 2">NCAIM B.02301</strain>
    </source>
</reference>
<evidence type="ECO:0000313" key="1">
    <source>
        <dbReference type="EMBL" id="MFC0557587.1"/>
    </source>
</evidence>
<dbReference type="InterPro" id="IPR025432">
    <property type="entry name" value="YhfH-like"/>
</dbReference>
<accession>A0ABV6NBH9</accession>
<organism evidence="1 2">
    <name type="scientific">Halalkalibacter alkalisediminis</name>
    <dbReference type="NCBI Taxonomy" id="935616"/>
    <lineage>
        <taxon>Bacteria</taxon>
        <taxon>Bacillati</taxon>
        <taxon>Bacillota</taxon>
        <taxon>Bacilli</taxon>
        <taxon>Bacillales</taxon>
        <taxon>Bacillaceae</taxon>
        <taxon>Halalkalibacter</taxon>
    </lineage>
</organism>
<protein>
    <submittedName>
        <fullName evidence="1">Protein YhfH</fullName>
    </submittedName>
</protein>
<sequence>MKKHLTPPTRTLLTLEPKTCHDCGDHIVEINESCFTQCEQCLRHVEHS</sequence>
<dbReference type="RefSeq" id="WP_273845227.1">
    <property type="nucleotide sequence ID" value="NZ_JAQQWT010000012.1"/>
</dbReference>